<dbReference type="EMBL" id="BAAAND010000006">
    <property type="protein sequence ID" value="GAA1586668.1"/>
    <property type="molecule type" value="Genomic_DNA"/>
</dbReference>
<evidence type="ECO:0008006" key="4">
    <source>
        <dbReference type="Google" id="ProtNLM"/>
    </source>
</evidence>
<gene>
    <name evidence="2" type="ORF">GCM10009742_35800</name>
</gene>
<protein>
    <recommendedName>
        <fullName evidence="4">DUF2550 family protein</fullName>
    </recommendedName>
</protein>
<name>A0ABN2DU79_9ACTN</name>
<evidence type="ECO:0000256" key="1">
    <source>
        <dbReference type="SAM" id="Phobius"/>
    </source>
</evidence>
<feature type="transmembrane region" description="Helical" evidence="1">
    <location>
        <begin position="6"/>
        <end position="31"/>
    </location>
</feature>
<keyword evidence="3" id="KW-1185">Reference proteome</keyword>
<reference evidence="2 3" key="1">
    <citation type="journal article" date="2019" name="Int. J. Syst. Evol. Microbiol.">
        <title>The Global Catalogue of Microorganisms (GCM) 10K type strain sequencing project: providing services to taxonomists for standard genome sequencing and annotation.</title>
        <authorList>
            <consortium name="The Broad Institute Genomics Platform"/>
            <consortium name="The Broad Institute Genome Sequencing Center for Infectious Disease"/>
            <person name="Wu L."/>
            <person name="Ma J."/>
        </authorList>
    </citation>
    <scope>NUCLEOTIDE SEQUENCE [LARGE SCALE GENOMIC DNA]</scope>
    <source>
        <strain evidence="2 3">JCM 14304</strain>
    </source>
</reference>
<accession>A0ABN2DU79</accession>
<sequence length="151" mass="16518">MLTSAGFVFTAGGIGVETLGLVLFGVGILLAGLFRAWWWATVCATSQLVDDGKHLVWMYRGDRREAVAWADLRHVLLQRWARRLVWAIGPKSGGPFPFVLVDSRADPPPSGFRLFAEVMIIDGAQLRAADQALADACLRHGVTYHGPDSGW</sequence>
<dbReference type="Proteomes" id="UP001500190">
    <property type="component" value="Unassembled WGS sequence"/>
</dbReference>
<keyword evidence="1" id="KW-0812">Transmembrane</keyword>
<keyword evidence="1" id="KW-1133">Transmembrane helix</keyword>
<dbReference type="RefSeq" id="WP_344192549.1">
    <property type="nucleotide sequence ID" value="NZ_BAAAND010000006.1"/>
</dbReference>
<organism evidence="2 3">
    <name type="scientific">Kribbella karoonensis</name>
    <dbReference type="NCBI Taxonomy" id="324851"/>
    <lineage>
        <taxon>Bacteria</taxon>
        <taxon>Bacillati</taxon>
        <taxon>Actinomycetota</taxon>
        <taxon>Actinomycetes</taxon>
        <taxon>Propionibacteriales</taxon>
        <taxon>Kribbellaceae</taxon>
        <taxon>Kribbella</taxon>
    </lineage>
</organism>
<proteinExistence type="predicted"/>
<evidence type="ECO:0000313" key="3">
    <source>
        <dbReference type="Proteomes" id="UP001500190"/>
    </source>
</evidence>
<keyword evidence="1" id="KW-0472">Membrane</keyword>
<comment type="caution">
    <text evidence="2">The sequence shown here is derived from an EMBL/GenBank/DDBJ whole genome shotgun (WGS) entry which is preliminary data.</text>
</comment>
<evidence type="ECO:0000313" key="2">
    <source>
        <dbReference type="EMBL" id="GAA1586668.1"/>
    </source>
</evidence>